<evidence type="ECO:0000313" key="6">
    <source>
        <dbReference type="EMBL" id="SPR00679.1"/>
    </source>
</evidence>
<dbReference type="EMBL" id="OVEO01000015">
    <property type="protein sequence ID" value="SPR00679.1"/>
    <property type="molecule type" value="Genomic_DNA"/>
</dbReference>
<evidence type="ECO:0000256" key="1">
    <source>
        <dbReference type="ARBA" id="ARBA00006734"/>
    </source>
</evidence>
<keyword evidence="4" id="KW-0677">Repeat</keyword>
<keyword evidence="2" id="KW-0637">Prenyltransferase</keyword>
<keyword evidence="6" id="KW-0496">Mitochondrion</keyword>
<dbReference type="SUPFAM" id="SSF48439">
    <property type="entry name" value="Protein prenylyltransferase"/>
    <property type="match status" value="1"/>
</dbReference>
<proteinExistence type="inferred from homology"/>
<gene>
    <name evidence="6" type="ORF">PLBR_LOCUS7894</name>
</gene>
<dbReference type="PANTHER" id="PTHR11129:SF3">
    <property type="entry name" value="PROTEIN PRENYLTRANSFERASE ALPHA SUBUNIT REPEAT-CONTAINING PROTEIN 1"/>
    <property type="match status" value="1"/>
</dbReference>
<dbReference type="Pfam" id="PF01239">
    <property type="entry name" value="PPTA"/>
    <property type="match status" value="4"/>
</dbReference>
<sequence length="406" mass="46345">MATNHGAVRSPVQGMRSPKKVPVTGVDERPVPQTAPRMAAAAAEEALFAQLNGAFDSDPLMDELGLVLSAAPTEFGDTSGDVGAGGESGAADGGPPFYHNHHKLGIAFYAIPILMRYVSRLFNDMRRRLLDEPGAPVDAILMHQVTRALLLVNADHYTAWAQRRRLITRSVVDEADELRLVNLIFSKHPKSGEAWAHRRWLLGRLGPAYFDAELASCDRFCDVYPRNYYAWTHRRWITDQMSDVGALLERSRQWIAVHVSDFSALHHRETLLVRVADLALLDDEFDTAHRLCRLYPGHESLWQFLRFLWTHFRRLATDDDLLVRRATEMAFADECIRDDDSAFFERQRGYAASYQVWLVQDDVASSDSARRAAIDLCERQRQWCPAHRVFWRRRADQLLNVEYTAR</sequence>
<protein>
    <submittedName>
        <fullName evidence="6">Uncharacterized protein</fullName>
    </submittedName>
</protein>
<keyword evidence="3" id="KW-0808">Transferase</keyword>
<dbReference type="AlphaFoldDB" id="A0A3P3YKN4"/>
<evidence type="ECO:0000256" key="5">
    <source>
        <dbReference type="SAM" id="MobiDB-lite"/>
    </source>
</evidence>
<reference evidence="6 7" key="1">
    <citation type="submission" date="2018-03" db="EMBL/GenBank/DDBJ databases">
        <authorList>
            <person name="Fogelqvist J."/>
        </authorList>
    </citation>
    <scope>NUCLEOTIDE SEQUENCE [LARGE SCALE GENOMIC DNA]</scope>
</reference>
<evidence type="ECO:0000256" key="2">
    <source>
        <dbReference type="ARBA" id="ARBA00022602"/>
    </source>
</evidence>
<accession>A0A3P3YKN4</accession>
<dbReference type="PROSITE" id="PS51147">
    <property type="entry name" value="PFTA"/>
    <property type="match status" value="2"/>
</dbReference>
<name>A0A3P3YKN4_PLABS</name>
<dbReference type="GO" id="GO:0008318">
    <property type="term" value="F:protein prenyltransferase activity"/>
    <property type="evidence" value="ECO:0007669"/>
    <property type="project" value="InterPro"/>
</dbReference>
<evidence type="ECO:0000256" key="3">
    <source>
        <dbReference type="ARBA" id="ARBA00022679"/>
    </source>
</evidence>
<geneLocation type="mitochondrion" evidence="6"/>
<comment type="similarity">
    <text evidence="1">Belongs to the protein prenyltransferase subunit alpha family.</text>
</comment>
<evidence type="ECO:0000256" key="4">
    <source>
        <dbReference type="ARBA" id="ARBA00022737"/>
    </source>
</evidence>
<dbReference type="Proteomes" id="UP000290189">
    <property type="component" value="Unassembled WGS sequence"/>
</dbReference>
<dbReference type="PANTHER" id="PTHR11129">
    <property type="entry name" value="PROTEIN FARNESYLTRANSFERASE ALPHA SUBUNIT/RAB GERANYLGERANYL TRANSFERASE ALPHA SUBUNIT"/>
    <property type="match status" value="1"/>
</dbReference>
<feature type="region of interest" description="Disordered" evidence="5">
    <location>
        <begin position="1"/>
        <end position="31"/>
    </location>
</feature>
<organism evidence="6 7">
    <name type="scientific">Plasmodiophora brassicae</name>
    <name type="common">Clubroot disease agent</name>
    <dbReference type="NCBI Taxonomy" id="37360"/>
    <lineage>
        <taxon>Eukaryota</taxon>
        <taxon>Sar</taxon>
        <taxon>Rhizaria</taxon>
        <taxon>Endomyxa</taxon>
        <taxon>Phytomyxea</taxon>
        <taxon>Plasmodiophorida</taxon>
        <taxon>Plasmodiophoridae</taxon>
        <taxon>Plasmodiophora</taxon>
    </lineage>
</organism>
<evidence type="ECO:0000313" key="7">
    <source>
        <dbReference type="Proteomes" id="UP000290189"/>
    </source>
</evidence>
<dbReference type="InterPro" id="IPR002088">
    <property type="entry name" value="Prenyl_trans_a"/>
</dbReference>
<dbReference type="GO" id="GO:0005737">
    <property type="term" value="C:cytoplasm"/>
    <property type="evidence" value="ECO:0007669"/>
    <property type="project" value="TreeGrafter"/>
</dbReference>
<dbReference type="Gene3D" id="1.25.40.120">
    <property type="entry name" value="Protein prenylyltransferase"/>
    <property type="match status" value="1"/>
</dbReference>